<reference evidence="3" key="1">
    <citation type="journal article" date="2012" name="MBio">
        <title>Comparative genome analysis of Trichophyton rubrum and related dermatophytes reveals candidate genes involved in infection.</title>
        <authorList>
            <person name="Martinez D.A."/>
            <person name="Oliver B.G."/>
            <person name="Graeser Y."/>
            <person name="Goldberg J.M."/>
            <person name="Li W."/>
            <person name="Martinez-Rossi N.M."/>
            <person name="Monod M."/>
            <person name="Shelest E."/>
            <person name="Barton R.C."/>
            <person name="Birch E."/>
            <person name="Brakhage A.A."/>
            <person name="Chen Z."/>
            <person name="Gurr S.J."/>
            <person name="Heiman D."/>
            <person name="Heitman J."/>
            <person name="Kosti I."/>
            <person name="Rossi A."/>
            <person name="Saif S."/>
            <person name="Samalova M."/>
            <person name="Saunders C.W."/>
            <person name="Shea T."/>
            <person name="Summerbell R.C."/>
            <person name="Xu J."/>
            <person name="Young S."/>
            <person name="Zeng Q."/>
            <person name="Birren B.W."/>
            <person name="Cuomo C.A."/>
            <person name="White T.C."/>
        </authorList>
    </citation>
    <scope>NUCLEOTIDE SEQUENCE [LARGE SCALE GENOMIC DNA]</scope>
    <source>
        <strain evidence="3">ATCC MYA-4605 / CBS 113480</strain>
    </source>
</reference>
<protein>
    <submittedName>
        <fullName evidence="2">Uncharacterized protein</fullName>
    </submittedName>
</protein>
<dbReference type="HOGENOM" id="CLU_1668968_0_0_1"/>
<proteinExistence type="predicted"/>
<dbReference type="Proteomes" id="UP000002035">
    <property type="component" value="Unassembled WGS sequence"/>
</dbReference>
<gene>
    <name evidence="2" type="ORF">MCYG_05187</name>
</gene>
<feature type="region of interest" description="Disordered" evidence="1">
    <location>
        <begin position="23"/>
        <end position="42"/>
    </location>
</feature>
<keyword evidence="3" id="KW-1185">Reference proteome</keyword>
<dbReference type="RefSeq" id="XP_002845318.1">
    <property type="nucleotide sequence ID" value="XM_002845272.1"/>
</dbReference>
<sequence>MLLAGAAKGEKARHKCRTCTPTSVLSSHLQPSKPVGGHMKSNLQDNSQARKKITHMLVVLWWLRQKEDYTPQFKFEIDAMGKDNNAANETAREVFMLWFADLSTEARSPHVWRSHAWKGFSRGNKGFNKHPGVTIQFGGKTRRLARGSEHAMYRALAV</sequence>
<organism evidence="2 3">
    <name type="scientific">Arthroderma otae (strain ATCC MYA-4605 / CBS 113480)</name>
    <name type="common">Microsporum canis</name>
    <dbReference type="NCBI Taxonomy" id="554155"/>
    <lineage>
        <taxon>Eukaryota</taxon>
        <taxon>Fungi</taxon>
        <taxon>Dikarya</taxon>
        <taxon>Ascomycota</taxon>
        <taxon>Pezizomycotina</taxon>
        <taxon>Eurotiomycetes</taxon>
        <taxon>Eurotiomycetidae</taxon>
        <taxon>Onygenales</taxon>
        <taxon>Arthrodermataceae</taxon>
        <taxon>Microsporum</taxon>
    </lineage>
</organism>
<evidence type="ECO:0000313" key="2">
    <source>
        <dbReference type="EMBL" id="EEQ32368.1"/>
    </source>
</evidence>
<evidence type="ECO:0000256" key="1">
    <source>
        <dbReference type="SAM" id="MobiDB-lite"/>
    </source>
</evidence>
<evidence type="ECO:0000313" key="3">
    <source>
        <dbReference type="Proteomes" id="UP000002035"/>
    </source>
</evidence>
<dbReference type="AlphaFoldDB" id="C5FR65"/>
<dbReference type="GeneID" id="9230274"/>
<accession>C5FR65</accession>
<dbReference type="VEuPathDB" id="FungiDB:MCYG_05187"/>
<dbReference type="EMBL" id="DS995705">
    <property type="protein sequence ID" value="EEQ32368.1"/>
    <property type="molecule type" value="Genomic_DNA"/>
</dbReference>
<name>C5FR65_ARTOC</name>